<gene>
    <name evidence="1" type="ORF">MNB_SM-5-1084</name>
</gene>
<reference evidence="1" key="1">
    <citation type="submission" date="2016-10" db="EMBL/GenBank/DDBJ databases">
        <authorList>
            <person name="de Groot N.N."/>
        </authorList>
    </citation>
    <scope>NUCLEOTIDE SEQUENCE</scope>
</reference>
<accession>A0A1W1CUY5</accession>
<dbReference type="EMBL" id="FPHH01000125">
    <property type="protein sequence ID" value="SFV69688.1"/>
    <property type="molecule type" value="Genomic_DNA"/>
</dbReference>
<name>A0A1W1CUY5_9ZZZZ</name>
<sequence length="139" mass="16055">MAGVHFSFDNFKQLMQLNIGISNRLDENRAESFTLLYCSFDGISSELVESSLLGSLRTSDSIVNDGSDYFFVLPYTDKYGTEMVKKMFDEFFEKYLDSFMLSYPADGETAEEIFINMQDSVSTFYKKDLHCLDRFVKKP</sequence>
<proteinExistence type="predicted"/>
<evidence type="ECO:0000313" key="1">
    <source>
        <dbReference type="EMBL" id="SFV69688.1"/>
    </source>
</evidence>
<organism evidence="1">
    <name type="scientific">hydrothermal vent metagenome</name>
    <dbReference type="NCBI Taxonomy" id="652676"/>
    <lineage>
        <taxon>unclassified sequences</taxon>
        <taxon>metagenomes</taxon>
        <taxon>ecological metagenomes</taxon>
    </lineage>
</organism>
<dbReference type="AlphaFoldDB" id="A0A1W1CUY5"/>
<protein>
    <submittedName>
        <fullName evidence="1">Uncharacterized protein</fullName>
    </submittedName>
</protein>